<dbReference type="SMART" id="SM00343">
    <property type="entry name" value="ZnF_C2HC"/>
    <property type="match status" value="1"/>
</dbReference>
<protein>
    <recommendedName>
        <fullName evidence="3">CCHC-type domain-containing protein</fullName>
    </recommendedName>
</protein>
<keyword evidence="1" id="KW-0863">Zinc-finger</keyword>
<dbReference type="InterPro" id="IPR001878">
    <property type="entry name" value="Znf_CCHC"/>
</dbReference>
<dbReference type="EMBL" id="WJXA01000007">
    <property type="protein sequence ID" value="KAF7138124.1"/>
    <property type="molecule type" value="Genomic_DNA"/>
</dbReference>
<feature type="compositionally biased region" description="Low complexity" evidence="2">
    <location>
        <begin position="351"/>
        <end position="362"/>
    </location>
</feature>
<proteinExistence type="predicted"/>
<feature type="compositionally biased region" description="Polar residues" evidence="2">
    <location>
        <begin position="556"/>
        <end position="573"/>
    </location>
</feature>
<dbReference type="PANTHER" id="PTHR31149">
    <property type="entry name" value="EXPRESSED PROTEIN"/>
    <property type="match status" value="1"/>
</dbReference>
<keyword evidence="1" id="KW-0862">Zinc</keyword>
<dbReference type="GO" id="GO:0005886">
    <property type="term" value="C:plasma membrane"/>
    <property type="evidence" value="ECO:0007669"/>
    <property type="project" value="TreeGrafter"/>
</dbReference>
<dbReference type="Pfam" id="PF24626">
    <property type="entry name" value="SH3_Tf2-1"/>
    <property type="match status" value="1"/>
</dbReference>
<dbReference type="Proteomes" id="UP000626092">
    <property type="component" value="Unassembled WGS sequence"/>
</dbReference>
<dbReference type="GO" id="GO:0008270">
    <property type="term" value="F:zinc ion binding"/>
    <property type="evidence" value="ECO:0007669"/>
    <property type="project" value="UniProtKB-KW"/>
</dbReference>
<accession>A0A834LKL5</accession>
<reference evidence="4" key="1">
    <citation type="submission" date="2019-11" db="EMBL/GenBank/DDBJ databases">
        <authorList>
            <person name="Liu Y."/>
            <person name="Hou J."/>
            <person name="Li T.-Q."/>
            <person name="Guan C.-H."/>
            <person name="Wu X."/>
            <person name="Wu H.-Z."/>
            <person name="Ling F."/>
            <person name="Zhang R."/>
            <person name="Shi X.-G."/>
            <person name="Ren J.-P."/>
            <person name="Chen E.-F."/>
            <person name="Sun J.-M."/>
        </authorList>
    </citation>
    <scope>NUCLEOTIDE SEQUENCE</scope>
    <source>
        <strain evidence="4">Adult_tree_wgs_1</strain>
        <tissue evidence="4">Leaves</tissue>
    </source>
</reference>
<gene>
    <name evidence="4" type="ORF">RHSIM_Rhsim07G0138000</name>
</gene>
<feature type="compositionally biased region" description="Polar residues" evidence="2">
    <location>
        <begin position="341"/>
        <end position="350"/>
    </location>
</feature>
<feature type="region of interest" description="Disordered" evidence="2">
    <location>
        <begin position="257"/>
        <end position="295"/>
    </location>
</feature>
<sequence length="573" mass="64299">MTSPARIADIVSETAKRSKEFAAEASKKADEIKPLIDLGIKSLADQIPSSLSPLDSPLPPPQSEHMPSELEKIVLLPDGPDSPEFASFGSEEGPGIEDFQIIGEAKPWNRLLGCGFPVRGTSLCLFQWVRHLQDGTRQYIQGATDPEYGVTADDVDKLIAVECMPMDDRGGQGELVRLFANGQNKITCDPDMQLEIDSYIYKGEATFSVLLLVSMAGRRRKQNVDEPQARERDLRDVEVDDLRRQVQQLQLRLQRYETLERDDSHHGSEDEASVEEEVNPFHRASSHASSGGAPQEQTIARYLRGLRSEIRHVVQLQPYWTYNDVVKLSFKVEKQLKESRGSTSRTWNKESNSNRANASSTNKETVFKPNPKKETAAGSSNPRSSNPSSRRCFKCQGFGHIAADCPNRRVVSLVEEEIEEEKETTVFSEPEDDDEITYADQGESLVRDRIIKQNEKYQKSANKHRKAAAFKEGDLVWVHLRKERFPPGRYGKLKPRADGPFKVLKRIGENAYQIELPEEYGVSRTFNVSDLSPFHDDEIADELEGELHAVEANDAGESQDNSSALLPNFGTPN</sequence>
<dbReference type="Pfam" id="PF00098">
    <property type="entry name" value="zf-CCHC"/>
    <property type="match status" value="1"/>
</dbReference>
<comment type="caution">
    <text evidence="4">The sequence shown here is derived from an EMBL/GenBank/DDBJ whole genome shotgun (WGS) entry which is preliminary data.</text>
</comment>
<name>A0A834LKL5_RHOSS</name>
<evidence type="ECO:0000256" key="1">
    <source>
        <dbReference type="PROSITE-ProRule" id="PRU00047"/>
    </source>
</evidence>
<feature type="region of interest" description="Disordered" evidence="2">
    <location>
        <begin position="547"/>
        <end position="573"/>
    </location>
</feature>
<evidence type="ECO:0000313" key="5">
    <source>
        <dbReference type="Proteomes" id="UP000626092"/>
    </source>
</evidence>
<dbReference type="InterPro" id="IPR056924">
    <property type="entry name" value="SH3_Tf2-1"/>
</dbReference>
<dbReference type="AlphaFoldDB" id="A0A834LKL5"/>
<organism evidence="4 5">
    <name type="scientific">Rhododendron simsii</name>
    <name type="common">Sims's rhododendron</name>
    <dbReference type="NCBI Taxonomy" id="118357"/>
    <lineage>
        <taxon>Eukaryota</taxon>
        <taxon>Viridiplantae</taxon>
        <taxon>Streptophyta</taxon>
        <taxon>Embryophyta</taxon>
        <taxon>Tracheophyta</taxon>
        <taxon>Spermatophyta</taxon>
        <taxon>Magnoliopsida</taxon>
        <taxon>eudicotyledons</taxon>
        <taxon>Gunneridae</taxon>
        <taxon>Pentapetalae</taxon>
        <taxon>asterids</taxon>
        <taxon>Ericales</taxon>
        <taxon>Ericaceae</taxon>
        <taxon>Ericoideae</taxon>
        <taxon>Rhodoreae</taxon>
        <taxon>Rhododendron</taxon>
    </lineage>
</organism>
<evidence type="ECO:0000313" key="4">
    <source>
        <dbReference type="EMBL" id="KAF7138124.1"/>
    </source>
</evidence>
<dbReference type="PROSITE" id="PS50158">
    <property type="entry name" value="ZF_CCHC"/>
    <property type="match status" value="1"/>
</dbReference>
<dbReference type="Pfam" id="PF23197">
    <property type="entry name" value="IG_AIR9"/>
    <property type="match status" value="1"/>
</dbReference>
<keyword evidence="1" id="KW-0479">Metal-binding</keyword>
<dbReference type="OrthoDB" id="1935586at2759"/>
<keyword evidence="5" id="KW-1185">Reference proteome</keyword>
<evidence type="ECO:0000259" key="3">
    <source>
        <dbReference type="PROSITE" id="PS50158"/>
    </source>
</evidence>
<dbReference type="SUPFAM" id="SSF57756">
    <property type="entry name" value="Retrovirus zinc finger-like domains"/>
    <property type="match status" value="1"/>
</dbReference>
<feature type="region of interest" description="Disordered" evidence="2">
    <location>
        <begin position="339"/>
        <end position="390"/>
    </location>
</feature>
<feature type="compositionally biased region" description="Low complexity" evidence="2">
    <location>
        <begin position="379"/>
        <end position="390"/>
    </location>
</feature>
<dbReference type="InterPro" id="IPR036875">
    <property type="entry name" value="Znf_CCHC_sf"/>
</dbReference>
<dbReference type="Gene3D" id="2.60.40.2700">
    <property type="match status" value="1"/>
</dbReference>
<dbReference type="Gene3D" id="4.10.60.10">
    <property type="entry name" value="Zinc finger, CCHC-type"/>
    <property type="match status" value="1"/>
</dbReference>
<dbReference type="GO" id="GO:0003676">
    <property type="term" value="F:nucleic acid binding"/>
    <property type="evidence" value="ECO:0007669"/>
    <property type="project" value="InterPro"/>
</dbReference>
<evidence type="ECO:0000256" key="2">
    <source>
        <dbReference type="SAM" id="MobiDB-lite"/>
    </source>
</evidence>
<feature type="compositionally biased region" description="Basic and acidic residues" evidence="2">
    <location>
        <begin position="257"/>
        <end position="269"/>
    </location>
</feature>
<dbReference type="InterPro" id="IPR056284">
    <property type="entry name" value="AIR9-like_A9"/>
</dbReference>
<feature type="domain" description="CCHC-type" evidence="3">
    <location>
        <begin position="390"/>
        <end position="407"/>
    </location>
</feature>
<dbReference type="PANTHER" id="PTHR31149:SF7">
    <property type="entry name" value="EXPRESSED PROTEIN"/>
    <property type="match status" value="1"/>
</dbReference>